<name>A0A644WQ02_9ZZZZ</name>
<protein>
    <submittedName>
        <fullName evidence="1">Uncharacterized protein</fullName>
    </submittedName>
</protein>
<comment type="caution">
    <text evidence="1">The sequence shown here is derived from an EMBL/GenBank/DDBJ whole genome shotgun (WGS) entry which is preliminary data.</text>
</comment>
<dbReference type="EMBL" id="VSSQ01001146">
    <property type="protein sequence ID" value="MPM05591.1"/>
    <property type="molecule type" value="Genomic_DNA"/>
</dbReference>
<evidence type="ECO:0000313" key="1">
    <source>
        <dbReference type="EMBL" id="MPM05591.1"/>
    </source>
</evidence>
<proteinExistence type="predicted"/>
<sequence>MRLVVTGVNDSISRVIAVSQFSIGLRYCYIKGEHDESKNWDMC</sequence>
<organism evidence="1">
    <name type="scientific">bioreactor metagenome</name>
    <dbReference type="NCBI Taxonomy" id="1076179"/>
    <lineage>
        <taxon>unclassified sequences</taxon>
        <taxon>metagenomes</taxon>
        <taxon>ecological metagenomes</taxon>
    </lineage>
</organism>
<reference evidence="1" key="1">
    <citation type="submission" date="2019-08" db="EMBL/GenBank/DDBJ databases">
        <authorList>
            <person name="Kucharzyk K."/>
            <person name="Murdoch R.W."/>
            <person name="Higgins S."/>
            <person name="Loffler F."/>
        </authorList>
    </citation>
    <scope>NUCLEOTIDE SEQUENCE</scope>
</reference>
<accession>A0A644WQ02</accession>
<gene>
    <name evidence="1" type="ORF">SDC9_51881</name>
</gene>
<dbReference type="AlphaFoldDB" id="A0A644WQ02"/>